<dbReference type="EMBL" id="LJJC01000006">
    <property type="protein sequence ID" value="KQL51052.1"/>
    <property type="molecule type" value="Genomic_DNA"/>
</dbReference>
<evidence type="ECO:0000256" key="6">
    <source>
        <dbReference type="ARBA" id="ARBA00023136"/>
    </source>
</evidence>
<evidence type="ECO:0000313" key="9">
    <source>
        <dbReference type="EMBL" id="KQL51052.1"/>
    </source>
</evidence>
<keyword evidence="6 7" id="KW-0472">Membrane</keyword>
<keyword evidence="10" id="KW-1185">Reference proteome</keyword>
<dbReference type="GO" id="GO:0016020">
    <property type="term" value="C:membrane"/>
    <property type="evidence" value="ECO:0007669"/>
    <property type="project" value="UniProtKB-SubCell"/>
</dbReference>
<evidence type="ECO:0000256" key="5">
    <source>
        <dbReference type="ARBA" id="ARBA00022989"/>
    </source>
</evidence>
<proteinExistence type="inferred from homology"/>
<feature type="transmembrane region" description="Helical" evidence="7">
    <location>
        <begin position="154"/>
        <end position="169"/>
    </location>
</feature>
<evidence type="ECO:0000256" key="1">
    <source>
        <dbReference type="ARBA" id="ARBA00004141"/>
    </source>
</evidence>
<dbReference type="STRING" id="157838.AN964_18750"/>
<dbReference type="PANTHER" id="PTHR43731:SF14">
    <property type="entry name" value="PRESENILIN-ASSOCIATED RHOMBOID-LIKE PROTEIN, MITOCHONDRIAL"/>
    <property type="match status" value="1"/>
</dbReference>
<dbReference type="InterPro" id="IPR050925">
    <property type="entry name" value="Rhomboid_protease_S54"/>
</dbReference>
<dbReference type="PANTHER" id="PTHR43731">
    <property type="entry name" value="RHOMBOID PROTEASE"/>
    <property type="match status" value="1"/>
</dbReference>
<feature type="transmembrane region" description="Helical" evidence="7">
    <location>
        <begin position="12"/>
        <end position="33"/>
    </location>
</feature>
<dbReference type="GO" id="GO:0004252">
    <property type="term" value="F:serine-type endopeptidase activity"/>
    <property type="evidence" value="ECO:0007669"/>
    <property type="project" value="InterPro"/>
</dbReference>
<feature type="transmembrane region" description="Helical" evidence="7">
    <location>
        <begin position="66"/>
        <end position="86"/>
    </location>
</feature>
<dbReference type="AlphaFoldDB" id="A0A0Q3WSS9"/>
<sequence length="196" mass="22156">MYSRYNRSFSIFIKSYPITCSIVLVHLCLYIILSMPFIPHQSLYKNLVGVNLYISEGDVWRLLTPMFIHLNFAHFFYNTLSIVIMGPLIESILGKWKFALLYLLSGLAGNSATFIFLPLTYTHAGSSGAIFGLLGCFILFVLKKKFYVSKQNQVILLLILGISAFMTIFKTDINVTAHTAGLFTGLLCGWLFLKNK</sequence>
<dbReference type="InterPro" id="IPR035952">
    <property type="entry name" value="Rhomboid-like_sf"/>
</dbReference>
<evidence type="ECO:0000256" key="4">
    <source>
        <dbReference type="ARBA" id="ARBA00022801"/>
    </source>
</evidence>
<accession>A0A0Q3WSS9</accession>
<dbReference type="RefSeq" id="WP_055741350.1">
    <property type="nucleotide sequence ID" value="NZ_JAAIWL010000022.1"/>
</dbReference>
<dbReference type="InterPro" id="IPR022764">
    <property type="entry name" value="Peptidase_S54_rhomboid_dom"/>
</dbReference>
<evidence type="ECO:0000256" key="3">
    <source>
        <dbReference type="ARBA" id="ARBA00022692"/>
    </source>
</evidence>
<feature type="transmembrane region" description="Helical" evidence="7">
    <location>
        <begin position="123"/>
        <end position="142"/>
    </location>
</feature>
<protein>
    <recommendedName>
        <fullName evidence="8">Peptidase S54 rhomboid domain-containing protein</fullName>
    </recommendedName>
</protein>
<dbReference type="Gene3D" id="1.20.1540.10">
    <property type="entry name" value="Rhomboid-like"/>
    <property type="match status" value="1"/>
</dbReference>
<gene>
    <name evidence="9" type="ORF">AN964_18750</name>
</gene>
<evidence type="ECO:0000256" key="7">
    <source>
        <dbReference type="SAM" id="Phobius"/>
    </source>
</evidence>
<keyword evidence="3 7" id="KW-0812">Transmembrane</keyword>
<comment type="subcellular location">
    <subcellularLocation>
        <location evidence="1">Membrane</location>
        <topology evidence="1">Multi-pass membrane protein</topology>
    </subcellularLocation>
</comment>
<dbReference type="SUPFAM" id="SSF144091">
    <property type="entry name" value="Rhomboid-like"/>
    <property type="match status" value="1"/>
</dbReference>
<dbReference type="Pfam" id="PF01694">
    <property type="entry name" value="Rhomboid"/>
    <property type="match status" value="1"/>
</dbReference>
<feature type="transmembrane region" description="Helical" evidence="7">
    <location>
        <begin position="175"/>
        <end position="193"/>
    </location>
</feature>
<comment type="similarity">
    <text evidence="2">Belongs to the peptidase S54 family.</text>
</comment>
<keyword evidence="5 7" id="KW-1133">Transmembrane helix</keyword>
<keyword evidence="4" id="KW-0378">Hydrolase</keyword>
<evidence type="ECO:0000256" key="2">
    <source>
        <dbReference type="ARBA" id="ARBA00009045"/>
    </source>
</evidence>
<dbReference type="PATRIC" id="fig|157838.3.peg.4147"/>
<evidence type="ECO:0000259" key="8">
    <source>
        <dbReference type="Pfam" id="PF01694"/>
    </source>
</evidence>
<comment type="caution">
    <text evidence="9">The sequence shown here is derived from an EMBL/GenBank/DDBJ whole genome shotgun (WGS) entry which is preliminary data.</text>
</comment>
<organism evidence="9 10">
    <name type="scientific">Heyndrickxia shackletonii</name>
    <dbReference type="NCBI Taxonomy" id="157838"/>
    <lineage>
        <taxon>Bacteria</taxon>
        <taxon>Bacillati</taxon>
        <taxon>Bacillota</taxon>
        <taxon>Bacilli</taxon>
        <taxon>Bacillales</taxon>
        <taxon>Bacillaceae</taxon>
        <taxon>Heyndrickxia</taxon>
    </lineage>
</organism>
<feature type="domain" description="Peptidase S54 rhomboid" evidence="8">
    <location>
        <begin position="57"/>
        <end position="194"/>
    </location>
</feature>
<reference evidence="9 10" key="1">
    <citation type="submission" date="2015-09" db="EMBL/GenBank/DDBJ databases">
        <title>Genome sequencing project for genomic taxonomy and phylogenomics of Bacillus-like bacteria.</title>
        <authorList>
            <person name="Liu B."/>
            <person name="Wang J."/>
            <person name="Zhu Y."/>
            <person name="Liu G."/>
            <person name="Chen Q."/>
            <person name="Chen Z."/>
            <person name="Lan J."/>
            <person name="Che J."/>
            <person name="Ge C."/>
            <person name="Shi H."/>
            <person name="Pan Z."/>
            <person name="Liu X."/>
        </authorList>
    </citation>
    <scope>NUCLEOTIDE SEQUENCE [LARGE SCALE GENOMIC DNA]</scope>
    <source>
        <strain evidence="9 10">LMG 18435</strain>
    </source>
</reference>
<feature type="transmembrane region" description="Helical" evidence="7">
    <location>
        <begin position="98"/>
        <end position="117"/>
    </location>
</feature>
<dbReference type="Proteomes" id="UP000051888">
    <property type="component" value="Unassembled WGS sequence"/>
</dbReference>
<evidence type="ECO:0000313" key="10">
    <source>
        <dbReference type="Proteomes" id="UP000051888"/>
    </source>
</evidence>
<name>A0A0Q3WSS9_9BACI</name>